<dbReference type="PANTHER" id="PTHR34848">
    <property type="match status" value="1"/>
</dbReference>
<evidence type="ECO:0000256" key="2">
    <source>
        <dbReference type="ARBA" id="ARBA00000711"/>
    </source>
</evidence>
<keyword evidence="20" id="KW-0548">Nucleotidyltransferase</keyword>
<reference evidence="20 21" key="1">
    <citation type="submission" date="2019-09" db="EMBL/GenBank/DDBJ databases">
        <title>In-depth cultivation of the pig gut microbiome towards novel bacterial diversity and tailored functional studies.</title>
        <authorList>
            <person name="Wylensek D."/>
            <person name="Hitch T.C.A."/>
            <person name="Clavel T."/>
        </authorList>
    </citation>
    <scope>NUCLEOTIDE SEQUENCE [LARGE SCALE GENOMIC DNA]</scope>
    <source>
        <strain evidence="20 21">WCA3-693-APC-4?</strain>
    </source>
</reference>
<dbReference type="EMBL" id="VUNQ01000006">
    <property type="protein sequence ID" value="MSU00659.1"/>
    <property type="molecule type" value="Genomic_DNA"/>
</dbReference>
<dbReference type="CDD" id="cd00544">
    <property type="entry name" value="CobU"/>
    <property type="match status" value="1"/>
</dbReference>
<evidence type="ECO:0000256" key="6">
    <source>
        <dbReference type="ARBA" id="ARBA00005159"/>
    </source>
</evidence>
<dbReference type="GO" id="GO:0009236">
    <property type="term" value="P:cobalamin biosynthetic process"/>
    <property type="evidence" value="ECO:0007669"/>
    <property type="project" value="UniProtKB-UniPathway"/>
</dbReference>
<evidence type="ECO:0000256" key="10">
    <source>
        <dbReference type="ARBA" id="ARBA00022573"/>
    </source>
</evidence>
<keyword evidence="12 19" id="KW-0547">Nucleotide-binding</keyword>
<comment type="catalytic activity">
    <reaction evidence="3">
        <text>adenosylcob(III)inamide + GTP = adenosylcob(III)inamide phosphate + GDP + H(+)</text>
        <dbReference type="Rhea" id="RHEA:15765"/>
        <dbReference type="ChEBI" id="CHEBI:2480"/>
        <dbReference type="ChEBI" id="CHEBI:15378"/>
        <dbReference type="ChEBI" id="CHEBI:37565"/>
        <dbReference type="ChEBI" id="CHEBI:58189"/>
        <dbReference type="ChEBI" id="CHEBI:58502"/>
        <dbReference type="EC" id="2.7.1.156"/>
    </reaction>
</comment>
<dbReference type="Proteomes" id="UP000469523">
    <property type="component" value="Unassembled WGS sequence"/>
</dbReference>
<dbReference type="GO" id="GO:0005524">
    <property type="term" value="F:ATP binding"/>
    <property type="evidence" value="ECO:0007669"/>
    <property type="project" value="UniProtKB-KW"/>
</dbReference>
<evidence type="ECO:0000256" key="11">
    <source>
        <dbReference type="ARBA" id="ARBA00022679"/>
    </source>
</evidence>
<dbReference type="GO" id="GO:0008820">
    <property type="term" value="F:cobinamide phosphate guanylyltransferase activity"/>
    <property type="evidence" value="ECO:0007669"/>
    <property type="project" value="UniProtKB-EC"/>
</dbReference>
<evidence type="ECO:0000256" key="4">
    <source>
        <dbReference type="ARBA" id="ARBA00003889"/>
    </source>
</evidence>
<comment type="pathway">
    <text evidence="6">Cofactor biosynthesis; adenosylcobalamin biosynthesis; adenosylcobalamin from cob(II)yrinate a,c-diamide: step 5/7.</text>
</comment>
<dbReference type="Gene3D" id="3.40.50.300">
    <property type="entry name" value="P-loop containing nucleotide triphosphate hydrolases"/>
    <property type="match status" value="1"/>
</dbReference>
<feature type="binding site" evidence="19">
    <location>
        <begin position="48"/>
        <end position="51"/>
    </location>
    <ligand>
        <name>GTP</name>
        <dbReference type="ChEBI" id="CHEBI:37565"/>
    </ligand>
</feature>
<feature type="binding site" evidence="19">
    <location>
        <position position="77"/>
    </location>
    <ligand>
        <name>GTP</name>
        <dbReference type="ChEBI" id="CHEBI:37565"/>
    </ligand>
</feature>
<evidence type="ECO:0000256" key="13">
    <source>
        <dbReference type="ARBA" id="ARBA00022777"/>
    </source>
</evidence>
<keyword evidence="11 20" id="KW-0808">Transferase</keyword>
<dbReference type="AlphaFoldDB" id="A0A6N7XF98"/>
<dbReference type="SUPFAM" id="SSF52540">
    <property type="entry name" value="P-loop containing nucleoside triphosphate hydrolases"/>
    <property type="match status" value="1"/>
</dbReference>
<comment type="similarity">
    <text evidence="7">Belongs to the CobU/CobP family.</text>
</comment>
<gene>
    <name evidence="20" type="primary">cobU</name>
    <name evidence="20" type="ORF">FYJ83_04150</name>
</gene>
<keyword evidence="21" id="KW-1185">Reference proteome</keyword>
<dbReference type="RefSeq" id="WP_154439087.1">
    <property type="nucleotide sequence ID" value="NZ_JAHLPJ010000001.1"/>
</dbReference>
<keyword evidence="14" id="KW-0067">ATP-binding</keyword>
<evidence type="ECO:0000256" key="1">
    <source>
        <dbReference type="ARBA" id="ARBA00000312"/>
    </source>
</evidence>
<evidence type="ECO:0000256" key="3">
    <source>
        <dbReference type="ARBA" id="ARBA00001522"/>
    </source>
</evidence>
<organism evidence="20 21">
    <name type="scientific">Tissierella pigra</name>
    <dbReference type="NCBI Taxonomy" id="2607614"/>
    <lineage>
        <taxon>Bacteria</taxon>
        <taxon>Bacillati</taxon>
        <taxon>Bacillota</taxon>
        <taxon>Tissierellia</taxon>
        <taxon>Tissierellales</taxon>
        <taxon>Tissierellaceae</taxon>
        <taxon>Tissierella</taxon>
    </lineage>
</organism>
<dbReference type="GO" id="GO:0043752">
    <property type="term" value="F:adenosylcobinamide kinase activity"/>
    <property type="evidence" value="ECO:0007669"/>
    <property type="project" value="UniProtKB-EC"/>
</dbReference>
<dbReference type="Pfam" id="PF02283">
    <property type="entry name" value="CobU"/>
    <property type="match status" value="1"/>
</dbReference>
<keyword evidence="13 20" id="KW-0418">Kinase</keyword>
<protein>
    <recommendedName>
        <fullName evidence="16">Adenosylcobinamide kinase</fullName>
        <ecNumber evidence="8">2.7.1.156</ecNumber>
        <ecNumber evidence="9">2.7.7.62</ecNumber>
    </recommendedName>
    <alternativeName>
        <fullName evidence="17">Adenosylcobinamide-phosphate guanylyltransferase</fullName>
    </alternativeName>
</protein>
<sequence>MITLVTGGARSGKSRFAESIYKDTLDVVYIATSKVTDNEMAERINLHRESRPKEWRTYEGNYELQNAVGEEKNYFLDCITVLTSNIMFDISKDVEYIDYDLQNKIENTIIEELKALIDKVREKDYDLVLVTNEVGDSIVPEHHISRVFRDIQGRINQRIASISDQVYLVCCGIPVKIK</sequence>
<accession>A0A6N7XF98</accession>
<evidence type="ECO:0000256" key="12">
    <source>
        <dbReference type="ARBA" id="ARBA00022741"/>
    </source>
</evidence>
<evidence type="ECO:0000256" key="18">
    <source>
        <dbReference type="PIRSR" id="PIRSR006135-1"/>
    </source>
</evidence>
<evidence type="ECO:0000256" key="9">
    <source>
        <dbReference type="ARBA" id="ARBA00012523"/>
    </source>
</evidence>
<comment type="function">
    <text evidence="4">Catalyzes ATP-dependent phosphorylation of adenosylcobinamide and addition of GMP to adenosylcobinamide phosphate.</text>
</comment>
<keyword evidence="10" id="KW-0169">Cobalamin biosynthesis</keyword>
<feature type="binding site" evidence="19">
    <location>
        <begin position="7"/>
        <end position="14"/>
    </location>
    <ligand>
        <name>GTP</name>
        <dbReference type="ChEBI" id="CHEBI:37565"/>
    </ligand>
</feature>
<dbReference type="EC" id="2.7.1.156" evidence="8"/>
<evidence type="ECO:0000256" key="17">
    <source>
        <dbReference type="ARBA" id="ARBA00030571"/>
    </source>
</evidence>
<feature type="binding site" evidence="19">
    <location>
        <position position="59"/>
    </location>
    <ligand>
        <name>GTP</name>
        <dbReference type="ChEBI" id="CHEBI:37565"/>
    </ligand>
</feature>
<evidence type="ECO:0000313" key="21">
    <source>
        <dbReference type="Proteomes" id="UP000469523"/>
    </source>
</evidence>
<comment type="catalytic activity">
    <reaction evidence="2">
        <text>adenosylcob(III)inamide phosphate + GTP + H(+) = adenosylcob(III)inamide-GDP + diphosphate</text>
        <dbReference type="Rhea" id="RHEA:22712"/>
        <dbReference type="ChEBI" id="CHEBI:15378"/>
        <dbReference type="ChEBI" id="CHEBI:33019"/>
        <dbReference type="ChEBI" id="CHEBI:37565"/>
        <dbReference type="ChEBI" id="CHEBI:58502"/>
        <dbReference type="ChEBI" id="CHEBI:60487"/>
        <dbReference type="EC" id="2.7.7.62"/>
    </reaction>
</comment>
<dbReference type="PIRSF" id="PIRSF006135">
    <property type="entry name" value="CobU"/>
    <property type="match status" value="1"/>
</dbReference>
<evidence type="ECO:0000313" key="20">
    <source>
        <dbReference type="EMBL" id="MSU00659.1"/>
    </source>
</evidence>
<feature type="binding site" evidence="19">
    <location>
        <begin position="31"/>
        <end position="33"/>
    </location>
    <ligand>
        <name>GTP</name>
        <dbReference type="ChEBI" id="CHEBI:37565"/>
    </ligand>
</feature>
<keyword evidence="15 19" id="KW-0342">GTP-binding</keyword>
<evidence type="ECO:0000256" key="8">
    <source>
        <dbReference type="ARBA" id="ARBA00012016"/>
    </source>
</evidence>
<dbReference type="InterPro" id="IPR027417">
    <property type="entry name" value="P-loop_NTPase"/>
</dbReference>
<evidence type="ECO:0000256" key="7">
    <source>
        <dbReference type="ARBA" id="ARBA00007490"/>
    </source>
</evidence>
<evidence type="ECO:0000256" key="16">
    <source>
        <dbReference type="ARBA" id="ARBA00029570"/>
    </source>
</evidence>
<name>A0A6N7XF98_9FIRM</name>
<dbReference type="NCBIfam" id="NF004469">
    <property type="entry name" value="PRK05800.1"/>
    <property type="match status" value="1"/>
</dbReference>
<proteinExistence type="inferred from homology"/>
<comment type="caution">
    <text evidence="20">The sequence shown here is derived from an EMBL/GenBank/DDBJ whole genome shotgun (WGS) entry which is preliminary data.</text>
</comment>
<dbReference type="PANTHER" id="PTHR34848:SF1">
    <property type="entry name" value="BIFUNCTIONAL ADENOSYLCOBALAMIN BIOSYNTHESIS PROTEIN COBU"/>
    <property type="match status" value="1"/>
</dbReference>
<comment type="catalytic activity">
    <reaction evidence="1">
        <text>adenosylcob(III)inamide + ATP = adenosylcob(III)inamide phosphate + ADP + H(+)</text>
        <dbReference type="Rhea" id="RHEA:15769"/>
        <dbReference type="ChEBI" id="CHEBI:2480"/>
        <dbReference type="ChEBI" id="CHEBI:15378"/>
        <dbReference type="ChEBI" id="CHEBI:30616"/>
        <dbReference type="ChEBI" id="CHEBI:58502"/>
        <dbReference type="ChEBI" id="CHEBI:456216"/>
        <dbReference type="EC" id="2.7.1.156"/>
    </reaction>
</comment>
<evidence type="ECO:0000256" key="19">
    <source>
        <dbReference type="PIRSR" id="PIRSR006135-2"/>
    </source>
</evidence>
<dbReference type="InterPro" id="IPR003203">
    <property type="entry name" value="CobU/CobP"/>
</dbReference>
<evidence type="ECO:0000256" key="5">
    <source>
        <dbReference type="ARBA" id="ARBA00004692"/>
    </source>
</evidence>
<dbReference type="EC" id="2.7.7.62" evidence="9"/>
<evidence type="ECO:0000256" key="14">
    <source>
        <dbReference type="ARBA" id="ARBA00022840"/>
    </source>
</evidence>
<comment type="pathway">
    <text evidence="5">Cofactor biosynthesis; adenosylcobalamin biosynthesis; adenosylcobalamin from cob(II)yrinate a,c-diamide: step 6/7.</text>
</comment>
<feature type="active site" description="GMP-histidine intermediate" evidence="18">
    <location>
        <position position="47"/>
    </location>
</feature>
<dbReference type="GO" id="GO:0005525">
    <property type="term" value="F:GTP binding"/>
    <property type="evidence" value="ECO:0007669"/>
    <property type="project" value="UniProtKB-KW"/>
</dbReference>
<evidence type="ECO:0000256" key="15">
    <source>
        <dbReference type="ARBA" id="ARBA00023134"/>
    </source>
</evidence>
<dbReference type="UniPathway" id="UPA00148">
    <property type="reaction ID" value="UER00236"/>
</dbReference>